<keyword evidence="2" id="KW-0997">Cell inner membrane</keyword>
<dbReference type="Gene3D" id="2.60.450.10">
    <property type="entry name" value="Lipopolysaccharide (LPS) transport protein A like domain"/>
    <property type="match status" value="2"/>
</dbReference>
<evidence type="ECO:0000313" key="10">
    <source>
        <dbReference type="Proteomes" id="UP000287243"/>
    </source>
</evidence>
<keyword evidence="5" id="KW-0472">Membrane</keyword>
<dbReference type="RefSeq" id="WP_128699054.1">
    <property type="nucleotide sequence ID" value="NZ_CP019384.1"/>
</dbReference>
<keyword evidence="4" id="KW-1133">Transmembrane helix</keyword>
<feature type="signal peptide" evidence="7">
    <location>
        <begin position="1"/>
        <end position="23"/>
    </location>
</feature>
<dbReference type="NCBIfam" id="TIGR04409">
    <property type="entry name" value="LptC_YrbK"/>
    <property type="match status" value="1"/>
</dbReference>
<dbReference type="Pfam" id="PF03968">
    <property type="entry name" value="LptD_N"/>
    <property type="match status" value="1"/>
</dbReference>
<dbReference type="KEGG" id="vai:BU251_01070"/>
<dbReference type="InterPro" id="IPR010664">
    <property type="entry name" value="LipoPS_assembly_LptC-rel"/>
</dbReference>
<organism evidence="9 10">
    <name type="scientific">Velamenicoccus archaeovorus</name>
    <dbReference type="NCBI Taxonomy" id="1930593"/>
    <lineage>
        <taxon>Bacteria</taxon>
        <taxon>Pseudomonadati</taxon>
        <taxon>Candidatus Omnitrophota</taxon>
        <taxon>Candidatus Velamenicoccus</taxon>
    </lineage>
</organism>
<evidence type="ECO:0000256" key="5">
    <source>
        <dbReference type="ARBA" id="ARBA00023136"/>
    </source>
</evidence>
<gene>
    <name evidence="9" type="ORF">BU251_01070</name>
</gene>
<evidence type="ECO:0000256" key="7">
    <source>
        <dbReference type="SAM" id="SignalP"/>
    </source>
</evidence>
<dbReference type="Pfam" id="PF06835">
    <property type="entry name" value="LptC"/>
    <property type="match status" value="1"/>
</dbReference>
<dbReference type="GO" id="GO:0030288">
    <property type="term" value="C:outer membrane-bounded periplasmic space"/>
    <property type="evidence" value="ECO:0007669"/>
    <property type="project" value="TreeGrafter"/>
</dbReference>
<evidence type="ECO:0000313" key="9">
    <source>
        <dbReference type="EMBL" id="QAT16418.1"/>
    </source>
</evidence>
<feature type="compositionally biased region" description="Polar residues" evidence="6">
    <location>
        <begin position="173"/>
        <end position="192"/>
    </location>
</feature>
<feature type="region of interest" description="Disordered" evidence="6">
    <location>
        <begin position="173"/>
        <end position="196"/>
    </location>
</feature>
<name>A0A410P2V7_VELA1</name>
<dbReference type="InterPro" id="IPR005653">
    <property type="entry name" value="OstA-like_N"/>
</dbReference>
<dbReference type="EMBL" id="CP019384">
    <property type="protein sequence ID" value="QAT16418.1"/>
    <property type="molecule type" value="Genomic_DNA"/>
</dbReference>
<evidence type="ECO:0000259" key="8">
    <source>
        <dbReference type="Pfam" id="PF03968"/>
    </source>
</evidence>
<dbReference type="OrthoDB" id="102574at2"/>
<sequence length="302" mass="32552">MARISILCLALVVSMSSAAFGFAADSKNPSTSEPQQMEDFNIAGYDGKGQKTWEVQGASMDMAGNDVKVSDITAHLYGNERNKENMVLTADRGQFDRATGKVRLEDNVRAVTDTGAELTTSVLDWSQKDQVISSDEKVNISRDNVTAIGEGLEAKSDMKVAKLEKDVVVTMQGNGQASSATKTQGAAETKSSGPGKMTITCDGPMELDYEHQVATFEKNVQVTGDEDQGSMVSDKMTIYFSSQTKQIDRIVAEGHVKITRDGNTSYSDSAVFTAADRRVVLTGRPHLEIFTEEGSGLSHVSP</sequence>
<dbReference type="GO" id="GO:0015221">
    <property type="term" value="F:lipopolysaccharide transmembrane transporter activity"/>
    <property type="evidence" value="ECO:0007669"/>
    <property type="project" value="InterPro"/>
</dbReference>
<dbReference type="GO" id="GO:0005886">
    <property type="term" value="C:plasma membrane"/>
    <property type="evidence" value="ECO:0007669"/>
    <property type="project" value="InterPro"/>
</dbReference>
<dbReference type="PANTHER" id="PTHR37481">
    <property type="entry name" value="LIPOPOLYSACCHARIDE EXPORT SYSTEM PROTEIN LPTC"/>
    <property type="match status" value="1"/>
</dbReference>
<dbReference type="InterPro" id="IPR052363">
    <property type="entry name" value="LPS_export_LptC"/>
</dbReference>
<dbReference type="AlphaFoldDB" id="A0A410P2V7"/>
<proteinExistence type="predicted"/>
<keyword evidence="10" id="KW-1185">Reference proteome</keyword>
<evidence type="ECO:0000256" key="4">
    <source>
        <dbReference type="ARBA" id="ARBA00022989"/>
    </source>
</evidence>
<reference evidence="9 10" key="1">
    <citation type="submission" date="2017-01" db="EMBL/GenBank/DDBJ databases">
        <title>First insights into the biology of 'candidatus Vampirococcus archaeovorus'.</title>
        <authorList>
            <person name="Kizina J."/>
            <person name="Jordan S."/>
            <person name="Stueber K."/>
            <person name="Reinhardt R."/>
            <person name="Harder J."/>
        </authorList>
    </citation>
    <scope>NUCLEOTIDE SEQUENCE [LARGE SCALE GENOMIC DNA]</scope>
    <source>
        <strain evidence="9 10">LiM</strain>
    </source>
</reference>
<evidence type="ECO:0000256" key="3">
    <source>
        <dbReference type="ARBA" id="ARBA00022692"/>
    </source>
</evidence>
<evidence type="ECO:0000256" key="2">
    <source>
        <dbReference type="ARBA" id="ARBA00022519"/>
    </source>
</evidence>
<keyword evidence="3" id="KW-0812">Transmembrane</keyword>
<dbReference type="InterPro" id="IPR026265">
    <property type="entry name" value="LptC"/>
</dbReference>
<dbReference type="Proteomes" id="UP000287243">
    <property type="component" value="Chromosome"/>
</dbReference>
<feature type="domain" description="Organic solvent tolerance-like N-terminal" evidence="8">
    <location>
        <begin position="205"/>
        <end position="288"/>
    </location>
</feature>
<evidence type="ECO:0000256" key="1">
    <source>
        <dbReference type="ARBA" id="ARBA00022475"/>
    </source>
</evidence>
<dbReference type="PANTHER" id="PTHR37481:SF1">
    <property type="entry name" value="LIPOPOLYSACCHARIDE EXPORT SYSTEM PROTEIN LPTC"/>
    <property type="match status" value="1"/>
</dbReference>
<feature type="chain" id="PRO_5019059427" evidence="7">
    <location>
        <begin position="24"/>
        <end position="302"/>
    </location>
</feature>
<keyword evidence="7" id="KW-0732">Signal</keyword>
<accession>A0A410P2V7</accession>
<dbReference type="GO" id="GO:0017089">
    <property type="term" value="F:glycolipid transfer activity"/>
    <property type="evidence" value="ECO:0007669"/>
    <property type="project" value="TreeGrafter"/>
</dbReference>
<protein>
    <submittedName>
        <fullName evidence="9">LPS export ABC transporter periplasmic protein LptC</fullName>
    </submittedName>
</protein>
<keyword evidence="1" id="KW-1003">Cell membrane</keyword>
<evidence type="ECO:0000256" key="6">
    <source>
        <dbReference type="SAM" id="MobiDB-lite"/>
    </source>
</evidence>